<keyword evidence="3" id="KW-1185">Reference proteome</keyword>
<proteinExistence type="predicted"/>
<dbReference type="HOGENOM" id="CLU_844772_0_0_1"/>
<dbReference type="GeneID" id="25322992"/>
<feature type="compositionally biased region" description="Basic and acidic residues" evidence="1">
    <location>
        <begin position="19"/>
        <end position="29"/>
    </location>
</feature>
<name>A0A0D2EYU0_9EURO</name>
<evidence type="ECO:0000313" key="3">
    <source>
        <dbReference type="Proteomes" id="UP000054342"/>
    </source>
</evidence>
<dbReference type="EMBL" id="KN847317">
    <property type="protein sequence ID" value="KIW60903.1"/>
    <property type="molecule type" value="Genomic_DNA"/>
</dbReference>
<dbReference type="OrthoDB" id="10403363at2759"/>
<organism evidence="2 3">
    <name type="scientific">Exophiala xenobiotica</name>
    <dbReference type="NCBI Taxonomy" id="348802"/>
    <lineage>
        <taxon>Eukaryota</taxon>
        <taxon>Fungi</taxon>
        <taxon>Dikarya</taxon>
        <taxon>Ascomycota</taxon>
        <taxon>Pezizomycotina</taxon>
        <taxon>Eurotiomycetes</taxon>
        <taxon>Chaetothyriomycetidae</taxon>
        <taxon>Chaetothyriales</taxon>
        <taxon>Herpotrichiellaceae</taxon>
        <taxon>Exophiala</taxon>
    </lineage>
</organism>
<feature type="region of interest" description="Disordered" evidence="1">
    <location>
        <begin position="67"/>
        <end position="103"/>
    </location>
</feature>
<dbReference type="AlphaFoldDB" id="A0A0D2EYU0"/>
<sequence length="329" mass="37081">MPRVDIPPNHPFRTGAFAKEQRGKQREQAETCSGWTFSAGEYNDELSNERLKINKKEAEADLNTILATASKKPGPRSQLNTPPRTPLEITEPRDTPPDWSPPPDLPVIESFVRGEFDHKRIFPYGRHPEPKSVFPVRKPTKSQISREQGLLFQALGPPAARPLNLEAVEGRLRGLPYPLNNFVFVKENVKSLFDKVLDEFNSNPGPIDKLLDKCQELARAIIDEVRLVDEDYVVVHRWVEACVELHMHGPESSARAILIARTTREELKEAYDVAMMGIVIEGRKGVGKVAKRPCAHPRYRRALAMARAAKREEEMYQATPVSASLPELA</sequence>
<protein>
    <submittedName>
        <fullName evidence="2">Uncharacterized protein</fullName>
    </submittedName>
</protein>
<evidence type="ECO:0000313" key="2">
    <source>
        <dbReference type="EMBL" id="KIW60903.1"/>
    </source>
</evidence>
<gene>
    <name evidence="2" type="ORF">PV05_01084</name>
</gene>
<dbReference type="Proteomes" id="UP000054342">
    <property type="component" value="Unassembled WGS sequence"/>
</dbReference>
<evidence type="ECO:0000256" key="1">
    <source>
        <dbReference type="SAM" id="MobiDB-lite"/>
    </source>
</evidence>
<reference evidence="2 3" key="1">
    <citation type="submission" date="2015-01" db="EMBL/GenBank/DDBJ databases">
        <title>The Genome Sequence of Exophiala xenobiotica CBS118157.</title>
        <authorList>
            <consortium name="The Broad Institute Genomics Platform"/>
            <person name="Cuomo C."/>
            <person name="de Hoog S."/>
            <person name="Gorbushina A."/>
            <person name="Stielow B."/>
            <person name="Teixiera M."/>
            <person name="Abouelleil A."/>
            <person name="Chapman S.B."/>
            <person name="Priest M."/>
            <person name="Young S.K."/>
            <person name="Wortman J."/>
            <person name="Nusbaum C."/>
            <person name="Birren B."/>
        </authorList>
    </citation>
    <scope>NUCLEOTIDE SEQUENCE [LARGE SCALE GENOMIC DNA]</scope>
    <source>
        <strain evidence="2 3">CBS 118157</strain>
    </source>
</reference>
<dbReference type="RefSeq" id="XP_013321487.1">
    <property type="nucleotide sequence ID" value="XM_013466033.1"/>
</dbReference>
<accession>A0A0D2EYU0</accession>
<feature type="region of interest" description="Disordered" evidence="1">
    <location>
        <begin position="1"/>
        <end position="32"/>
    </location>
</feature>